<dbReference type="EMBL" id="CP147846">
    <property type="protein sequence ID" value="WXG70909.1"/>
    <property type="molecule type" value="Genomic_DNA"/>
</dbReference>
<dbReference type="InterPro" id="IPR031165">
    <property type="entry name" value="GNAT_YJDJ"/>
</dbReference>
<keyword evidence="2" id="KW-0012">Acyltransferase</keyword>
<evidence type="ECO:0000313" key="2">
    <source>
        <dbReference type="EMBL" id="WXG70909.1"/>
    </source>
</evidence>
<dbReference type="PROSITE" id="PS51729">
    <property type="entry name" value="GNAT_YJDJ"/>
    <property type="match status" value="1"/>
</dbReference>
<dbReference type="SUPFAM" id="SSF55729">
    <property type="entry name" value="Acyl-CoA N-acyltransferases (Nat)"/>
    <property type="match status" value="1"/>
</dbReference>
<dbReference type="GO" id="GO:0016746">
    <property type="term" value="F:acyltransferase activity"/>
    <property type="evidence" value="ECO:0007669"/>
    <property type="project" value="UniProtKB-KW"/>
</dbReference>
<proteinExistence type="predicted"/>
<keyword evidence="2" id="KW-0808">Transferase</keyword>
<dbReference type="Pfam" id="PF14542">
    <property type="entry name" value="Acetyltransf_CG"/>
    <property type="match status" value="1"/>
</dbReference>
<dbReference type="PANTHER" id="PTHR31435">
    <property type="entry name" value="PROTEIN NATD1"/>
    <property type="match status" value="1"/>
</dbReference>
<dbReference type="PANTHER" id="PTHR31435:SF10">
    <property type="entry name" value="BSR4717 PROTEIN"/>
    <property type="match status" value="1"/>
</dbReference>
<protein>
    <submittedName>
        <fullName evidence="2">GNAT family N-acetyltransferase</fullName>
        <ecNumber evidence="2">2.3.1.-</ecNumber>
    </submittedName>
</protein>
<dbReference type="RefSeq" id="WP_338892621.1">
    <property type="nucleotide sequence ID" value="NZ_CP147846.1"/>
</dbReference>
<dbReference type="InterPro" id="IPR045057">
    <property type="entry name" value="Gcn5-rel_NAT"/>
</dbReference>
<sequence length="97" mass="10909">MTASSDSAQVRDNPEQSRYEIVSGHQIAGIEQYSRDDDVVTFLHTEIYPQFEGLGYASALVSAALDDLRSKGLRVRPECRYVVSFLTKHPEYQDLVA</sequence>
<name>A0ABZ2PPC7_9NOCA</name>
<keyword evidence="3" id="KW-1185">Reference proteome</keyword>
<dbReference type="Gene3D" id="3.40.630.30">
    <property type="match status" value="1"/>
</dbReference>
<feature type="domain" description="N-acetyltransferase" evidence="1">
    <location>
        <begin position="11"/>
        <end position="97"/>
    </location>
</feature>
<gene>
    <name evidence="2" type="ORF">WDS16_10690</name>
</gene>
<dbReference type="EC" id="2.3.1.-" evidence="2"/>
<dbReference type="Proteomes" id="UP001432000">
    <property type="component" value="Chromosome"/>
</dbReference>
<evidence type="ECO:0000259" key="1">
    <source>
        <dbReference type="PROSITE" id="PS51729"/>
    </source>
</evidence>
<dbReference type="InterPro" id="IPR016181">
    <property type="entry name" value="Acyl_CoA_acyltransferase"/>
</dbReference>
<accession>A0ABZ2PPC7</accession>
<reference evidence="2 3" key="1">
    <citation type="submission" date="2024-03" db="EMBL/GenBank/DDBJ databases">
        <title>Natural products discovery in diverse microorganisms through a two-stage MS feature dereplication strategy.</title>
        <authorList>
            <person name="Zhang R."/>
        </authorList>
    </citation>
    <scope>NUCLEOTIDE SEQUENCE [LARGE SCALE GENOMIC DNA]</scope>
    <source>
        <strain evidence="2 3">18930</strain>
    </source>
</reference>
<evidence type="ECO:0000313" key="3">
    <source>
        <dbReference type="Proteomes" id="UP001432000"/>
    </source>
</evidence>
<organism evidence="2 3">
    <name type="scientific">Rhodococcus sovatensis</name>
    <dbReference type="NCBI Taxonomy" id="1805840"/>
    <lineage>
        <taxon>Bacteria</taxon>
        <taxon>Bacillati</taxon>
        <taxon>Actinomycetota</taxon>
        <taxon>Actinomycetes</taxon>
        <taxon>Mycobacteriales</taxon>
        <taxon>Nocardiaceae</taxon>
        <taxon>Rhodococcus</taxon>
    </lineage>
</organism>